<evidence type="ECO:0000256" key="1">
    <source>
        <dbReference type="ARBA" id="ARBA00001946"/>
    </source>
</evidence>
<dbReference type="NCBIfam" id="TIGR00174">
    <property type="entry name" value="miaA"/>
    <property type="match status" value="1"/>
</dbReference>
<dbReference type="GO" id="GO:0005524">
    <property type="term" value="F:ATP binding"/>
    <property type="evidence" value="ECO:0007669"/>
    <property type="project" value="UniProtKB-UniRule"/>
</dbReference>
<sequence>MKPKILVIAGPTAVGKSAFALEAAEALNGEIINGDSMQVYRGMNIGTAKPSGEELSRVRHHLIDIKSPDENYTAAQFKEDAENAVRDIAGRGKLPIIVGGTGMYLQSFLYNYSFQSSGENKALRAELEQIAESEGNAPLYERLKQKDPVRAQNIHPNNVHRVIRALEIVEENHDFSTAEEEESSSPYDFTLGVLTMERENLYDLINKRVDLMIEQGLLEEVQKLLDEGFRDCRAMKAIGYKEIIPYLDGGMELEEAAALLKRNSRRFAKRQWTWFRNKMQADWFDVTGEREVKHKEILRYLHKNKHFHLTQGGT</sequence>
<feature type="binding site" evidence="10">
    <location>
        <begin position="10"/>
        <end position="17"/>
    </location>
    <ligand>
        <name>ATP</name>
        <dbReference type="ChEBI" id="CHEBI:30616"/>
    </ligand>
</feature>
<comment type="caution">
    <text evidence="14">The sequence shown here is derived from an EMBL/GenBank/DDBJ whole genome shotgun (WGS) entry which is preliminary data.</text>
</comment>
<keyword evidence="8 10" id="KW-0460">Magnesium</keyword>
<dbReference type="Proteomes" id="UP000243650">
    <property type="component" value="Unassembled WGS sequence"/>
</dbReference>
<evidence type="ECO:0000256" key="6">
    <source>
        <dbReference type="ARBA" id="ARBA00022741"/>
    </source>
</evidence>
<dbReference type="EC" id="2.5.1.75" evidence="10"/>
<keyword evidence="4 10" id="KW-0808">Transferase</keyword>
<dbReference type="Pfam" id="PF01715">
    <property type="entry name" value="IPPT"/>
    <property type="match status" value="1"/>
</dbReference>
<evidence type="ECO:0000313" key="15">
    <source>
        <dbReference type="Proteomes" id="UP000243650"/>
    </source>
</evidence>
<dbReference type="InterPro" id="IPR039657">
    <property type="entry name" value="Dimethylallyltransferase"/>
</dbReference>
<evidence type="ECO:0000256" key="5">
    <source>
        <dbReference type="ARBA" id="ARBA00022694"/>
    </source>
</evidence>
<evidence type="ECO:0000256" key="4">
    <source>
        <dbReference type="ARBA" id="ARBA00022679"/>
    </source>
</evidence>
<comment type="function">
    <text evidence="2 10 12">Catalyzes the transfer of a dimethylallyl group onto the adenine at position 37 in tRNAs that read codons beginning with uridine, leading to the formation of N6-(dimethylallyl)adenosine (i(6)A).</text>
</comment>
<dbReference type="EMBL" id="PVNS01000009">
    <property type="protein sequence ID" value="PRO65158.1"/>
    <property type="molecule type" value="Genomic_DNA"/>
</dbReference>
<accession>A0A2P6MFV3</accession>
<evidence type="ECO:0000256" key="10">
    <source>
        <dbReference type="HAMAP-Rule" id="MF_00185"/>
    </source>
</evidence>
<evidence type="ECO:0000256" key="7">
    <source>
        <dbReference type="ARBA" id="ARBA00022840"/>
    </source>
</evidence>
<evidence type="ECO:0000256" key="2">
    <source>
        <dbReference type="ARBA" id="ARBA00003213"/>
    </source>
</evidence>
<proteinExistence type="inferred from homology"/>
<dbReference type="PANTHER" id="PTHR11088">
    <property type="entry name" value="TRNA DIMETHYLALLYLTRANSFERASE"/>
    <property type="match status" value="1"/>
</dbReference>
<name>A0A2P6MFV3_ALKUR</name>
<comment type="cofactor">
    <cofactor evidence="1 10">
        <name>Mg(2+)</name>
        <dbReference type="ChEBI" id="CHEBI:18420"/>
    </cofactor>
</comment>
<comment type="caution">
    <text evidence="10">Lacks conserved residue(s) required for the propagation of feature annotation.</text>
</comment>
<keyword evidence="6 10" id="KW-0547">Nucleotide-binding</keyword>
<evidence type="ECO:0000256" key="8">
    <source>
        <dbReference type="ARBA" id="ARBA00022842"/>
    </source>
</evidence>
<feature type="binding site" evidence="10">
    <location>
        <begin position="12"/>
        <end position="17"/>
    </location>
    <ligand>
        <name>substrate</name>
    </ligand>
</feature>
<keyword evidence="15" id="KW-1185">Reference proteome</keyword>
<keyword evidence="5 10" id="KW-0819">tRNA processing</keyword>
<dbReference type="GO" id="GO:0052381">
    <property type="term" value="F:tRNA dimethylallyltransferase activity"/>
    <property type="evidence" value="ECO:0007669"/>
    <property type="project" value="UniProtKB-UniRule"/>
</dbReference>
<evidence type="ECO:0000256" key="12">
    <source>
        <dbReference type="RuleBase" id="RU003784"/>
    </source>
</evidence>
<dbReference type="InterPro" id="IPR027417">
    <property type="entry name" value="P-loop_NTPase"/>
</dbReference>
<dbReference type="Gene3D" id="3.40.50.300">
    <property type="entry name" value="P-loop containing nucleotide triphosphate hydrolases"/>
    <property type="match status" value="1"/>
</dbReference>
<evidence type="ECO:0000256" key="11">
    <source>
        <dbReference type="RuleBase" id="RU003783"/>
    </source>
</evidence>
<evidence type="ECO:0000256" key="3">
    <source>
        <dbReference type="ARBA" id="ARBA00005842"/>
    </source>
</evidence>
<dbReference type="InterPro" id="IPR018022">
    <property type="entry name" value="IPT"/>
</dbReference>
<evidence type="ECO:0000256" key="9">
    <source>
        <dbReference type="ARBA" id="ARBA00049563"/>
    </source>
</evidence>
<dbReference type="GO" id="GO:0006400">
    <property type="term" value="P:tRNA modification"/>
    <property type="evidence" value="ECO:0007669"/>
    <property type="project" value="TreeGrafter"/>
</dbReference>
<dbReference type="SUPFAM" id="SSF52540">
    <property type="entry name" value="P-loop containing nucleoside triphosphate hydrolases"/>
    <property type="match status" value="1"/>
</dbReference>
<evidence type="ECO:0000256" key="13">
    <source>
        <dbReference type="RuleBase" id="RU003785"/>
    </source>
</evidence>
<protein>
    <recommendedName>
        <fullName evidence="10">tRNA dimethylallyltransferase</fullName>
        <ecNumber evidence="10">2.5.1.75</ecNumber>
    </recommendedName>
    <alternativeName>
        <fullName evidence="10">Dimethylallyl diphosphate:tRNA dimethylallyltransferase</fullName>
        <shortName evidence="10">DMAPP:tRNA dimethylallyltransferase</shortName>
        <shortName evidence="10">DMATase</shortName>
    </alternativeName>
    <alternativeName>
        <fullName evidence="10">Isopentenyl-diphosphate:tRNA isopentenyltransferase</fullName>
        <shortName evidence="10">IPP transferase</shortName>
        <shortName evidence="10">IPPT</shortName>
        <shortName evidence="10">IPTase</shortName>
    </alternativeName>
</protein>
<keyword evidence="7 10" id="KW-0067">ATP-binding</keyword>
<dbReference type="AlphaFoldDB" id="A0A2P6MFV3"/>
<reference evidence="14 15" key="1">
    <citation type="submission" date="2018-03" db="EMBL/GenBank/DDBJ databases">
        <title>Bacillus urumqiensis sp. nov., a moderately haloalkaliphilic bacterium isolated from a salt lake.</title>
        <authorList>
            <person name="Zhao B."/>
            <person name="Liao Z."/>
        </authorList>
    </citation>
    <scope>NUCLEOTIDE SEQUENCE [LARGE SCALE GENOMIC DNA]</scope>
    <source>
        <strain evidence="14 15">BZ-SZ-XJ18</strain>
    </source>
</reference>
<dbReference type="OrthoDB" id="9776390at2"/>
<feature type="site" description="Interaction with substrate tRNA" evidence="10">
    <location>
        <position position="101"/>
    </location>
</feature>
<comment type="subunit">
    <text evidence="10">Monomer.</text>
</comment>
<gene>
    <name evidence="10" type="primary">miaA</name>
    <name evidence="14" type="ORF">C6I21_10140</name>
</gene>
<organism evidence="14 15">
    <name type="scientific">Alkalicoccus urumqiensis</name>
    <name type="common">Bacillus urumqiensis</name>
    <dbReference type="NCBI Taxonomy" id="1548213"/>
    <lineage>
        <taxon>Bacteria</taxon>
        <taxon>Bacillati</taxon>
        <taxon>Bacillota</taxon>
        <taxon>Bacilli</taxon>
        <taxon>Bacillales</taxon>
        <taxon>Bacillaceae</taxon>
        <taxon>Alkalicoccus</taxon>
    </lineage>
</organism>
<feature type="region of interest" description="Interaction with substrate tRNA" evidence="10">
    <location>
        <begin position="35"/>
        <end position="38"/>
    </location>
</feature>
<comment type="similarity">
    <text evidence="3 10 13">Belongs to the IPP transferase family.</text>
</comment>
<dbReference type="Gene3D" id="1.10.20.140">
    <property type="match status" value="1"/>
</dbReference>
<comment type="catalytic activity">
    <reaction evidence="9 10 11">
        <text>adenosine(37) in tRNA + dimethylallyl diphosphate = N(6)-dimethylallyladenosine(37) in tRNA + diphosphate</text>
        <dbReference type="Rhea" id="RHEA:26482"/>
        <dbReference type="Rhea" id="RHEA-COMP:10162"/>
        <dbReference type="Rhea" id="RHEA-COMP:10375"/>
        <dbReference type="ChEBI" id="CHEBI:33019"/>
        <dbReference type="ChEBI" id="CHEBI:57623"/>
        <dbReference type="ChEBI" id="CHEBI:74411"/>
        <dbReference type="ChEBI" id="CHEBI:74415"/>
        <dbReference type="EC" id="2.5.1.75"/>
    </reaction>
</comment>
<dbReference type="PANTHER" id="PTHR11088:SF60">
    <property type="entry name" value="TRNA DIMETHYLALLYLTRANSFERASE"/>
    <property type="match status" value="1"/>
</dbReference>
<dbReference type="HAMAP" id="MF_00185">
    <property type="entry name" value="IPP_trans"/>
    <property type="match status" value="1"/>
</dbReference>
<dbReference type="RefSeq" id="WP_105959358.1">
    <property type="nucleotide sequence ID" value="NZ_PVNS01000009.1"/>
</dbReference>
<evidence type="ECO:0000313" key="14">
    <source>
        <dbReference type="EMBL" id="PRO65158.1"/>
    </source>
</evidence>
<feature type="site" description="Interaction with substrate tRNA" evidence="10">
    <location>
        <position position="124"/>
    </location>
</feature>